<sequence>MCRGRDVLCADVQPSQRIVSYQGVVWADHHQPNPSFTELSCLVSTPPYVFQSHQATMFPHDPFNPPPKSVSAFMLPLVLAEEDLAKENPGLDPTTISLLARQQASKANQSLDSNSSEEAEEREKSTLVLGRRTYGGVPRLNVPGLIEERSNEDAVDEHRGLKREASIGGVTERATKHTKHPPDNRDNDTAMDFIPTLYTPTLPTPTMAPAFGGLGGYGGQGPLPMPLHRPSTPPTPRQGPIICEPPNPGPEFRPLVPGPGAEPPPNPLSLLQAIPPQLAFAPNVSGNAWPWPSSQEHDAEHTPRRPNSSAGGDTKASASATTIDSRFNRGFAEMQLSRAGAEVGEDGIHDFRMWGTPPRQDGSELDVDMVSQNLNI</sequence>
<feature type="region of interest" description="Disordered" evidence="1">
    <location>
        <begin position="244"/>
        <end position="271"/>
    </location>
</feature>
<dbReference type="EMBL" id="JAODAN010000002">
    <property type="protein sequence ID" value="KAK1926627.1"/>
    <property type="molecule type" value="Genomic_DNA"/>
</dbReference>
<organism evidence="2 3">
    <name type="scientific">Papiliotrema laurentii</name>
    <name type="common">Cryptococcus laurentii</name>
    <dbReference type="NCBI Taxonomy" id="5418"/>
    <lineage>
        <taxon>Eukaryota</taxon>
        <taxon>Fungi</taxon>
        <taxon>Dikarya</taxon>
        <taxon>Basidiomycota</taxon>
        <taxon>Agaricomycotina</taxon>
        <taxon>Tremellomycetes</taxon>
        <taxon>Tremellales</taxon>
        <taxon>Rhynchogastremaceae</taxon>
        <taxon>Papiliotrema</taxon>
    </lineage>
</organism>
<reference evidence="2" key="1">
    <citation type="submission" date="2023-02" db="EMBL/GenBank/DDBJ databases">
        <title>Identification and recombinant expression of a fungal hydrolase from Papiliotrema laurentii that hydrolyzes apple cutin and clears colloidal polyester polyurethane.</title>
        <authorList>
            <consortium name="DOE Joint Genome Institute"/>
            <person name="Roman V.A."/>
            <person name="Bojanowski C."/>
            <person name="Crable B.R."/>
            <person name="Wagner D.N."/>
            <person name="Hung C.S."/>
            <person name="Nadeau L.J."/>
            <person name="Schratz L."/>
            <person name="Haridas S."/>
            <person name="Pangilinan J."/>
            <person name="Lipzen A."/>
            <person name="Na H."/>
            <person name="Yan M."/>
            <person name="Ng V."/>
            <person name="Grigoriev I.V."/>
            <person name="Spatafora J.W."/>
            <person name="Barlow D."/>
            <person name="Biffinger J."/>
            <person name="Kelley-Loughnane N."/>
            <person name="Varaljay V.A."/>
            <person name="Crookes-Goodson W.J."/>
        </authorList>
    </citation>
    <scope>NUCLEOTIDE SEQUENCE</scope>
    <source>
        <strain evidence="2">5307AH</strain>
    </source>
</reference>
<dbReference type="Proteomes" id="UP001182556">
    <property type="component" value="Unassembled WGS sequence"/>
</dbReference>
<name>A0AAD9FUT1_PAPLA</name>
<gene>
    <name evidence="2" type="ORF">DB88DRAFT_482508</name>
</gene>
<feature type="region of interest" description="Disordered" evidence="1">
    <location>
        <begin position="166"/>
        <end position="189"/>
    </location>
</feature>
<accession>A0AAD9FUT1</accession>
<keyword evidence="3" id="KW-1185">Reference proteome</keyword>
<comment type="caution">
    <text evidence="2">The sequence shown here is derived from an EMBL/GenBank/DDBJ whole genome shotgun (WGS) entry which is preliminary data.</text>
</comment>
<proteinExistence type="predicted"/>
<evidence type="ECO:0000313" key="3">
    <source>
        <dbReference type="Proteomes" id="UP001182556"/>
    </source>
</evidence>
<evidence type="ECO:0000256" key="1">
    <source>
        <dbReference type="SAM" id="MobiDB-lite"/>
    </source>
</evidence>
<protein>
    <submittedName>
        <fullName evidence="2">Uncharacterized protein</fullName>
    </submittedName>
</protein>
<evidence type="ECO:0000313" key="2">
    <source>
        <dbReference type="EMBL" id="KAK1926627.1"/>
    </source>
</evidence>
<dbReference type="AlphaFoldDB" id="A0AAD9FUT1"/>
<feature type="compositionally biased region" description="Pro residues" evidence="1">
    <location>
        <begin position="244"/>
        <end position="267"/>
    </location>
</feature>
<feature type="region of interest" description="Disordered" evidence="1">
    <location>
        <begin position="285"/>
        <end position="326"/>
    </location>
</feature>
<feature type="compositionally biased region" description="Polar residues" evidence="1">
    <location>
        <begin position="305"/>
        <end position="325"/>
    </location>
</feature>
<feature type="region of interest" description="Disordered" evidence="1">
    <location>
        <begin position="107"/>
        <end position="127"/>
    </location>
</feature>